<dbReference type="Pfam" id="PF03600">
    <property type="entry name" value="CitMHS"/>
    <property type="match status" value="1"/>
</dbReference>
<feature type="transmembrane region" description="Helical" evidence="10">
    <location>
        <begin position="227"/>
        <end position="247"/>
    </location>
</feature>
<dbReference type="Proteomes" id="UP000182054">
    <property type="component" value="Unassembled WGS sequence"/>
</dbReference>
<feature type="transmembrane region" description="Helical" evidence="10">
    <location>
        <begin position="343"/>
        <end position="366"/>
    </location>
</feature>
<dbReference type="GeneID" id="85484275"/>
<comment type="subcellular location">
    <subcellularLocation>
        <location evidence="1">Cell membrane</location>
        <topology evidence="1">Multi-pass membrane protein</topology>
    </subcellularLocation>
</comment>
<keyword evidence="9 10" id="KW-0472">Membrane</keyword>
<evidence type="ECO:0000259" key="11">
    <source>
        <dbReference type="Pfam" id="PF03600"/>
    </source>
</evidence>
<keyword evidence="5" id="KW-1003">Cell membrane</keyword>
<keyword evidence="6 10" id="KW-0812">Transmembrane</keyword>
<dbReference type="InterPro" id="IPR000802">
    <property type="entry name" value="Arsenical_pump_ArsB"/>
</dbReference>
<proteinExistence type="inferred from homology"/>
<dbReference type="InterPro" id="IPR004680">
    <property type="entry name" value="Cit_transptr-like_dom"/>
</dbReference>
<evidence type="ECO:0000256" key="7">
    <source>
        <dbReference type="ARBA" id="ARBA00022849"/>
    </source>
</evidence>
<evidence type="ECO:0000256" key="2">
    <source>
        <dbReference type="ARBA" id="ARBA00006433"/>
    </source>
</evidence>
<evidence type="ECO:0000313" key="13">
    <source>
        <dbReference type="Proteomes" id="UP000182054"/>
    </source>
</evidence>
<dbReference type="GO" id="GO:0005886">
    <property type="term" value="C:plasma membrane"/>
    <property type="evidence" value="ECO:0007669"/>
    <property type="project" value="UniProtKB-SubCell"/>
</dbReference>
<evidence type="ECO:0000256" key="6">
    <source>
        <dbReference type="ARBA" id="ARBA00022692"/>
    </source>
</evidence>
<dbReference type="AlphaFoldDB" id="A0A1I0SJG3"/>
<sequence>MRDVVLPVLLVGAVLAFAIVRPRGLPEAVLAVPAAGLALLLGVVGLDGALREIRELAPTVAFLAAILALAHLADRRGVFRWIAGVLHRRSAASPVRLLGAVFVTAALTTAVLSLDATVVLLTPVVIAAARRAGFSARPTSYAVAHLSNSASTLLPVSNLTNLLVFSATGLSFLHFSALMAGPWVVAIVVEFLVFRWFFRGDLRGGGTARPAVVDDARDGTPADETPAPMFALGVIACALVGFAVSGAVGVEPVWVAAAAAVVLAVPAVRAGETTPTAVVRALDLWFCVFVFALGIVVAGLADGPVGSWVAGLLPTSTSLPSLLLIAAIAAVASNVLNNLPATLLLLAALTASGAASVPALLALLIGVNLGPNLTYVGSLAIMLWRRVARAEQEPVSLRTFTALGVLTTPVTLVAATLALWAALQI</sequence>
<feature type="transmembrane region" description="Helical" evidence="10">
    <location>
        <begin position="56"/>
        <end position="73"/>
    </location>
</feature>
<comment type="similarity">
    <text evidence="3">Belongs to the CitM (TC 2.A.11) transporter family.</text>
</comment>
<feature type="transmembrane region" description="Helical" evidence="10">
    <location>
        <begin position="28"/>
        <end position="49"/>
    </location>
</feature>
<feature type="transmembrane region" description="Helical" evidence="10">
    <location>
        <begin position="400"/>
        <end position="423"/>
    </location>
</feature>
<reference evidence="12 13" key="1">
    <citation type="submission" date="2016-10" db="EMBL/GenBank/DDBJ databases">
        <authorList>
            <person name="de Groot N.N."/>
        </authorList>
    </citation>
    <scope>NUCLEOTIDE SEQUENCE [LARGE SCALE GENOMIC DNA]</scope>
    <source>
        <strain evidence="12 13">DSM 44908</strain>
    </source>
</reference>
<evidence type="ECO:0000313" key="12">
    <source>
        <dbReference type="EMBL" id="SFA38906.1"/>
    </source>
</evidence>
<feature type="transmembrane region" description="Helical" evidence="10">
    <location>
        <begin position="253"/>
        <end position="270"/>
    </location>
</feature>
<dbReference type="PANTHER" id="PTHR43302">
    <property type="entry name" value="TRANSPORTER ARSB-RELATED"/>
    <property type="match status" value="1"/>
</dbReference>
<evidence type="ECO:0000256" key="3">
    <source>
        <dbReference type="ARBA" id="ARBA00009843"/>
    </source>
</evidence>
<evidence type="ECO:0000256" key="5">
    <source>
        <dbReference type="ARBA" id="ARBA00022475"/>
    </source>
</evidence>
<evidence type="ECO:0000256" key="8">
    <source>
        <dbReference type="ARBA" id="ARBA00022989"/>
    </source>
</evidence>
<keyword evidence="8 10" id="KW-1133">Transmembrane helix</keyword>
<evidence type="ECO:0000256" key="9">
    <source>
        <dbReference type="ARBA" id="ARBA00023136"/>
    </source>
</evidence>
<keyword evidence="7" id="KW-0059">Arsenical resistance</keyword>
<gene>
    <name evidence="12" type="ORF">SAMN05444374_101211</name>
</gene>
<evidence type="ECO:0000256" key="1">
    <source>
        <dbReference type="ARBA" id="ARBA00004651"/>
    </source>
</evidence>
<protein>
    <submittedName>
        <fullName evidence="12">Arsenite efflux membrane protein ArsB</fullName>
    </submittedName>
</protein>
<keyword evidence="4" id="KW-0813">Transport</keyword>
<evidence type="ECO:0000256" key="4">
    <source>
        <dbReference type="ARBA" id="ARBA00022448"/>
    </source>
</evidence>
<feature type="transmembrane region" description="Helical" evidence="10">
    <location>
        <begin position="307"/>
        <end position="331"/>
    </location>
</feature>
<feature type="transmembrane region" description="Helical" evidence="10">
    <location>
        <begin position="282"/>
        <end position="301"/>
    </location>
</feature>
<dbReference type="PRINTS" id="PR00758">
    <property type="entry name" value="ARSENICPUMP"/>
</dbReference>
<feature type="transmembrane region" description="Helical" evidence="10">
    <location>
        <begin position="97"/>
        <end position="129"/>
    </location>
</feature>
<dbReference type="PANTHER" id="PTHR43302:SF5">
    <property type="entry name" value="TRANSPORTER ARSB-RELATED"/>
    <property type="match status" value="1"/>
</dbReference>
<dbReference type="EMBL" id="FOJN01000001">
    <property type="protein sequence ID" value="SFA38906.1"/>
    <property type="molecule type" value="Genomic_DNA"/>
</dbReference>
<dbReference type="RefSeq" id="WP_068365518.1">
    <property type="nucleotide sequence ID" value="NZ_FOJN01000001.1"/>
</dbReference>
<comment type="similarity">
    <text evidence="2">Belongs to the ArsB family.</text>
</comment>
<feature type="domain" description="Citrate transporter-like" evidence="11">
    <location>
        <begin position="19"/>
        <end position="366"/>
    </location>
</feature>
<accession>A0A1I0SJG3</accession>
<evidence type="ECO:0000256" key="10">
    <source>
        <dbReference type="SAM" id="Phobius"/>
    </source>
</evidence>
<dbReference type="GO" id="GO:0046685">
    <property type="term" value="P:response to arsenic-containing substance"/>
    <property type="evidence" value="ECO:0007669"/>
    <property type="project" value="UniProtKB-KW"/>
</dbReference>
<name>A0A1I0SJG3_9NOCA</name>
<organism evidence="12 13">
    <name type="scientific">Rhodococcoides kroppenstedtii</name>
    <dbReference type="NCBI Taxonomy" id="293050"/>
    <lineage>
        <taxon>Bacteria</taxon>
        <taxon>Bacillati</taxon>
        <taxon>Actinomycetota</taxon>
        <taxon>Actinomycetes</taxon>
        <taxon>Mycobacteriales</taxon>
        <taxon>Nocardiaceae</taxon>
        <taxon>Rhodococcoides</taxon>
    </lineage>
</organism>
<dbReference type="GO" id="GO:0015105">
    <property type="term" value="F:arsenite transmembrane transporter activity"/>
    <property type="evidence" value="ECO:0007669"/>
    <property type="project" value="InterPro"/>
</dbReference>
<feature type="transmembrane region" description="Helical" evidence="10">
    <location>
        <begin position="172"/>
        <end position="194"/>
    </location>
</feature>